<reference evidence="4" key="1">
    <citation type="submission" date="2020-12" db="UniProtKB">
        <authorList>
            <consortium name="WormBaseParasite"/>
        </authorList>
    </citation>
    <scope>IDENTIFICATION</scope>
    <source>
        <strain evidence="4">MHco3</strain>
    </source>
</reference>
<keyword evidence="2" id="KW-0732">Signal</keyword>
<dbReference type="OrthoDB" id="5871222at2759"/>
<organism evidence="3 4">
    <name type="scientific">Haemonchus contortus</name>
    <name type="common">Barber pole worm</name>
    <dbReference type="NCBI Taxonomy" id="6289"/>
    <lineage>
        <taxon>Eukaryota</taxon>
        <taxon>Metazoa</taxon>
        <taxon>Ecdysozoa</taxon>
        <taxon>Nematoda</taxon>
        <taxon>Chromadorea</taxon>
        <taxon>Rhabditida</taxon>
        <taxon>Rhabditina</taxon>
        <taxon>Rhabditomorpha</taxon>
        <taxon>Strongyloidea</taxon>
        <taxon>Trichostrongylidae</taxon>
        <taxon>Haemonchus</taxon>
    </lineage>
</organism>
<name>A0A7I4Y7A9_HAECO</name>
<accession>A0A7I4Y7A9</accession>
<keyword evidence="3" id="KW-1185">Reference proteome</keyword>
<feature type="compositionally biased region" description="Basic and acidic residues" evidence="1">
    <location>
        <begin position="236"/>
        <end position="253"/>
    </location>
</feature>
<dbReference type="Proteomes" id="UP000025227">
    <property type="component" value="Unplaced"/>
</dbReference>
<dbReference type="AlphaFoldDB" id="A0A7I4Y7A9"/>
<evidence type="ECO:0000256" key="2">
    <source>
        <dbReference type="SAM" id="SignalP"/>
    </source>
</evidence>
<dbReference type="WBParaSite" id="HCON_00062310-00001">
    <property type="protein sequence ID" value="HCON_00062310-00001"/>
    <property type="gene ID" value="HCON_00062310"/>
</dbReference>
<feature type="region of interest" description="Disordered" evidence="1">
    <location>
        <begin position="231"/>
        <end position="259"/>
    </location>
</feature>
<protein>
    <submittedName>
        <fullName evidence="4">Saposin B-type domain-containing protein</fullName>
    </submittedName>
</protein>
<feature type="chain" id="PRO_5029628071" evidence="2">
    <location>
        <begin position="16"/>
        <end position="341"/>
    </location>
</feature>
<evidence type="ECO:0000313" key="3">
    <source>
        <dbReference type="Proteomes" id="UP000025227"/>
    </source>
</evidence>
<feature type="signal peptide" evidence="2">
    <location>
        <begin position="1"/>
        <end position="15"/>
    </location>
</feature>
<proteinExistence type="predicted"/>
<evidence type="ECO:0000313" key="4">
    <source>
        <dbReference type="WBParaSite" id="HCON_00062310-00001"/>
    </source>
</evidence>
<evidence type="ECO:0000256" key="1">
    <source>
        <dbReference type="SAM" id="MobiDB-lite"/>
    </source>
</evidence>
<feature type="region of interest" description="Disordered" evidence="1">
    <location>
        <begin position="164"/>
        <end position="189"/>
    </location>
</feature>
<sequence>MILLILLSIFVYTNEKSISTVHGADDKAKPSDSLKSDAFDDFEHFVPPSPPQPRTSYRIDFTKQNGTEIVADRRTIFEVIPADYVCEFCLGVIKKLKERQSTEPDFEQNMKEECWKHNGTDCDDGNVCELINKVALDRLRNDDPEKICIDEKICPDKNKEIKEQQEKERKEKEQEANRKHEEEERKKAEEIEKLKTEASKIEYEKWQEEEKKKSAEKAKLARIHSETGDEEYVVDEVSKAEDEKNDYLDHPSEKTPQVGNKALKDATAHVTPTESNAPVGAAYDEPHLSFAYGKLKTESPPAIIKPASSRVIAVTRPRRINPVLLDRTVELKLHVDDHLRR</sequence>